<organism evidence="2 3">
    <name type="scientific">Fuscovulum blasticum DSM 2131</name>
    <dbReference type="NCBI Taxonomy" id="1188250"/>
    <lineage>
        <taxon>Bacteria</taxon>
        <taxon>Pseudomonadati</taxon>
        <taxon>Pseudomonadota</taxon>
        <taxon>Alphaproteobacteria</taxon>
        <taxon>Rhodobacterales</taxon>
        <taxon>Paracoccaceae</taxon>
        <taxon>Pseudogemmobacter</taxon>
    </lineage>
</organism>
<protein>
    <submittedName>
        <fullName evidence="2">Heavy metal transport/detoxification protein</fullName>
    </submittedName>
</protein>
<dbReference type="InterPro" id="IPR006121">
    <property type="entry name" value="HMA_dom"/>
</dbReference>
<proteinExistence type="predicted"/>
<dbReference type="Pfam" id="PF00403">
    <property type="entry name" value="HMA"/>
    <property type="match status" value="1"/>
</dbReference>
<dbReference type="Proteomes" id="UP000241362">
    <property type="component" value="Unassembled WGS sequence"/>
</dbReference>
<accession>A0A2T4JAT3</accession>
<dbReference type="GO" id="GO:0046872">
    <property type="term" value="F:metal ion binding"/>
    <property type="evidence" value="ECO:0007669"/>
    <property type="project" value="InterPro"/>
</dbReference>
<dbReference type="RefSeq" id="WP_107672776.1">
    <property type="nucleotide sequence ID" value="NZ_PZKE01000005.1"/>
</dbReference>
<dbReference type="EMBL" id="PZKE01000005">
    <property type="protein sequence ID" value="PTE15001.1"/>
    <property type="molecule type" value="Genomic_DNA"/>
</dbReference>
<evidence type="ECO:0000259" key="1">
    <source>
        <dbReference type="PROSITE" id="PS50846"/>
    </source>
</evidence>
<keyword evidence="3" id="KW-1185">Reference proteome</keyword>
<gene>
    <name evidence="2" type="ORF">C5F44_06835</name>
</gene>
<dbReference type="InterPro" id="IPR036163">
    <property type="entry name" value="HMA_dom_sf"/>
</dbReference>
<comment type="caution">
    <text evidence="2">The sequence shown here is derived from an EMBL/GenBank/DDBJ whole genome shotgun (WGS) entry which is preliminary data.</text>
</comment>
<sequence length="63" mass="6355">MTTLSVPDMSCGHCKASVEAALAPITTAVTVDLTTRQVTAEGAPAERLVQALAEIGFPATALG</sequence>
<dbReference type="Gene3D" id="3.30.70.100">
    <property type="match status" value="1"/>
</dbReference>
<dbReference type="CDD" id="cd00371">
    <property type="entry name" value="HMA"/>
    <property type="match status" value="1"/>
</dbReference>
<evidence type="ECO:0000313" key="2">
    <source>
        <dbReference type="EMBL" id="PTE15001.1"/>
    </source>
</evidence>
<name>A0A2T4JAT3_FUSBL</name>
<reference evidence="2 3" key="1">
    <citation type="submission" date="2018-03" db="EMBL/GenBank/DDBJ databases">
        <title>Rhodobacter blasticus.</title>
        <authorList>
            <person name="Meyer T.E."/>
            <person name="Miller S."/>
            <person name="Lodha T."/>
            <person name="Gandham S."/>
            <person name="Chintalapati S."/>
            <person name="Chintalapati V.R."/>
        </authorList>
    </citation>
    <scope>NUCLEOTIDE SEQUENCE [LARGE SCALE GENOMIC DNA]</scope>
    <source>
        <strain evidence="2 3">DSM 2131</strain>
    </source>
</reference>
<dbReference type="SUPFAM" id="SSF55008">
    <property type="entry name" value="HMA, heavy metal-associated domain"/>
    <property type="match status" value="1"/>
</dbReference>
<evidence type="ECO:0000313" key="3">
    <source>
        <dbReference type="Proteomes" id="UP000241362"/>
    </source>
</evidence>
<dbReference type="PROSITE" id="PS50846">
    <property type="entry name" value="HMA_2"/>
    <property type="match status" value="1"/>
</dbReference>
<feature type="domain" description="HMA" evidence="1">
    <location>
        <begin position="1"/>
        <end position="60"/>
    </location>
</feature>
<dbReference type="AlphaFoldDB" id="A0A2T4JAT3"/>